<dbReference type="Gene3D" id="3.40.50.1820">
    <property type="entry name" value="alpha/beta hydrolase"/>
    <property type="match status" value="1"/>
</dbReference>
<feature type="region of interest" description="Disordered" evidence="3">
    <location>
        <begin position="1"/>
        <end position="91"/>
    </location>
</feature>
<evidence type="ECO:0000256" key="2">
    <source>
        <dbReference type="ARBA" id="ARBA00022801"/>
    </source>
</evidence>
<evidence type="ECO:0000313" key="5">
    <source>
        <dbReference type="EMBL" id="TRL37199.1"/>
    </source>
</evidence>
<dbReference type="Pfam" id="PF07859">
    <property type="entry name" value="Abhydrolase_3"/>
    <property type="match status" value="1"/>
</dbReference>
<dbReference type="Proteomes" id="UP000316781">
    <property type="component" value="Unassembled WGS sequence"/>
</dbReference>
<comment type="similarity">
    <text evidence="1">Belongs to the 'GDXG' lipolytic enzyme family.</text>
</comment>
<name>A0A549T5N6_METSR</name>
<sequence length="440" mass="47483">MALGPLPHRDQCDGRCNGELPAGWEGEGGNAGSFLRRRPTLRSSFEKQRPFNRRRQVAEWKQSPRSSKEPEKYSRHCAARGPRPSSDRRGTLKESLAHCAAAGLLLVALLRPTSGADPARASAYAWVPETISTDGQRLLAKIGGDHAVIPTLPEPGDHDGWTRLQAAAAAAREVDLAAVRAKGVAVSRIETDGVSYFDIAPNGLVDDGSVVVYLHGGAFVFFDARGALEGMAKLAHVFRRRIVIVDYRLAPAAKWPQITGDVVAVVKHLLAGGAQMRRIAMFGDSAGGNLAVATTLKMRDEGLGLPGAVATWSLTADFRNAADTRVTLRDADPIISYERQIKNAMLAYADEKDWAHPHVSPVHGDFAKGFPPALIQAGTREILLSDSVRLYQAIEAAGGTAKLDVYEGMPHVFQGQIPNAPESRLAVAKMKAFFDQHLAR</sequence>
<dbReference type="PANTHER" id="PTHR48081">
    <property type="entry name" value="AB HYDROLASE SUPERFAMILY PROTEIN C4A8.06C"/>
    <property type="match status" value="1"/>
</dbReference>
<dbReference type="InterPro" id="IPR013094">
    <property type="entry name" value="AB_hydrolase_3"/>
</dbReference>
<proteinExistence type="inferred from homology"/>
<reference evidence="5 6" key="1">
    <citation type="submission" date="2019-07" db="EMBL/GenBank/DDBJ databases">
        <title>Ln-dependent methylotrophs.</title>
        <authorList>
            <person name="Tani A."/>
        </authorList>
    </citation>
    <scope>NUCLEOTIDE SEQUENCE [LARGE SCALE GENOMIC DNA]</scope>
    <source>
        <strain evidence="5 6">SM89A</strain>
    </source>
</reference>
<evidence type="ECO:0000259" key="4">
    <source>
        <dbReference type="Pfam" id="PF07859"/>
    </source>
</evidence>
<evidence type="ECO:0000256" key="3">
    <source>
        <dbReference type="SAM" id="MobiDB-lite"/>
    </source>
</evidence>
<accession>A0A549T5N6</accession>
<comment type="caution">
    <text evidence="5">The sequence shown here is derived from an EMBL/GenBank/DDBJ whole genome shotgun (WGS) entry which is preliminary data.</text>
</comment>
<dbReference type="InterPro" id="IPR050300">
    <property type="entry name" value="GDXG_lipolytic_enzyme"/>
</dbReference>
<dbReference type="AlphaFoldDB" id="A0A549T5N6"/>
<dbReference type="InterPro" id="IPR029058">
    <property type="entry name" value="AB_hydrolase_fold"/>
</dbReference>
<gene>
    <name evidence="5" type="ORF">FM996_03195</name>
</gene>
<organism evidence="5 6">
    <name type="scientific">Methylosinus sporium</name>
    <dbReference type="NCBI Taxonomy" id="428"/>
    <lineage>
        <taxon>Bacteria</taxon>
        <taxon>Pseudomonadati</taxon>
        <taxon>Pseudomonadota</taxon>
        <taxon>Alphaproteobacteria</taxon>
        <taxon>Hyphomicrobiales</taxon>
        <taxon>Methylocystaceae</taxon>
        <taxon>Methylosinus</taxon>
    </lineage>
</organism>
<protein>
    <submittedName>
        <fullName evidence="5">Alpha/beta hydrolase</fullName>
    </submittedName>
</protein>
<dbReference type="EMBL" id="VJMF01000014">
    <property type="protein sequence ID" value="TRL37199.1"/>
    <property type="molecule type" value="Genomic_DNA"/>
</dbReference>
<dbReference type="GO" id="GO:0004806">
    <property type="term" value="F:triacylglycerol lipase activity"/>
    <property type="evidence" value="ECO:0007669"/>
    <property type="project" value="TreeGrafter"/>
</dbReference>
<evidence type="ECO:0000313" key="6">
    <source>
        <dbReference type="Proteomes" id="UP000316781"/>
    </source>
</evidence>
<evidence type="ECO:0000256" key="1">
    <source>
        <dbReference type="ARBA" id="ARBA00010515"/>
    </source>
</evidence>
<keyword evidence="2 5" id="KW-0378">Hydrolase</keyword>
<feature type="domain" description="Alpha/beta hydrolase fold-3" evidence="4">
    <location>
        <begin position="211"/>
        <end position="414"/>
    </location>
</feature>
<dbReference type="PANTHER" id="PTHR48081:SF30">
    <property type="entry name" value="ACETYL-HYDROLASE LIPR-RELATED"/>
    <property type="match status" value="1"/>
</dbReference>
<dbReference type="SUPFAM" id="SSF53474">
    <property type="entry name" value="alpha/beta-Hydrolases"/>
    <property type="match status" value="1"/>
</dbReference>